<dbReference type="Gene3D" id="3.30.565.10">
    <property type="entry name" value="Histidine kinase-like ATPase, C-terminal domain"/>
    <property type="match status" value="1"/>
</dbReference>
<keyword evidence="7 12" id="KW-0418">Kinase</keyword>
<keyword evidence="6" id="KW-0812">Transmembrane</keyword>
<organism evidence="12 13">
    <name type="scientific">Pseudomyxococcus hansupus</name>
    <dbReference type="NCBI Taxonomy" id="1297742"/>
    <lineage>
        <taxon>Bacteria</taxon>
        <taxon>Pseudomonadati</taxon>
        <taxon>Myxococcota</taxon>
        <taxon>Myxococcia</taxon>
        <taxon>Myxococcales</taxon>
        <taxon>Cystobacterineae</taxon>
        <taxon>Myxococcaceae</taxon>
        <taxon>Pseudomyxococcus</taxon>
    </lineage>
</organism>
<sequence>MKLVRRMWLWGAVVPVVAVAAALGVAVQVFRVVLERALDEALLSQAAAESVSLFDAPDGRPHLHVEPSPLAGEVRAFVPATRLYGPDGTLLGVFPPESPTVSDRVVPEPGPTSRLETRTLVSGQRVRVLTVQVRSPEGVPHVLQLVASLATVDQPVGTFTSVATVLALLLGGVLIGIQGWQAKGLARRLHGIAEQVVRSRDGGVVSPASASEPRDEIMEVHLALADASLRVRAAREAQERLIARAAHELRTPLALMRTGLDLALRRERGAEELRTVLEENRREVDRLAAVADALLELSAAGGAALDLQDGDLRGLLDDSAAGARAEADRRGVALRVEGPTEAPCRMDAMAVRRAVDNLLANALRYAPRGSTVWLELARRDAQWEVAVRDEGRGIPEIHREDVFTPFHRLERDAGGVGLGLSLVREVARGHGGDAHVAESTGPGARLVLTLPMR</sequence>
<dbReference type="PATRIC" id="fig|1297742.4.peg.3505"/>
<dbReference type="SMART" id="SM00388">
    <property type="entry name" value="HisKA"/>
    <property type="match status" value="1"/>
</dbReference>
<proteinExistence type="predicted"/>
<dbReference type="GO" id="GO:0000155">
    <property type="term" value="F:phosphorelay sensor kinase activity"/>
    <property type="evidence" value="ECO:0007669"/>
    <property type="project" value="InterPro"/>
</dbReference>
<dbReference type="STRING" id="1297742.A176_003474"/>
<comment type="catalytic activity">
    <reaction evidence="1">
        <text>ATP + protein L-histidine = ADP + protein N-phospho-L-histidine.</text>
        <dbReference type="EC" id="2.7.13.3"/>
    </reaction>
</comment>
<dbReference type="InterPro" id="IPR003661">
    <property type="entry name" value="HisK_dim/P_dom"/>
</dbReference>
<evidence type="ECO:0000313" key="12">
    <source>
        <dbReference type="EMBL" id="AKQ66562.1"/>
    </source>
</evidence>
<feature type="domain" description="Histidine kinase" evidence="11">
    <location>
        <begin position="244"/>
        <end position="453"/>
    </location>
</feature>
<keyword evidence="8" id="KW-1133">Transmembrane helix</keyword>
<dbReference type="PANTHER" id="PTHR45436:SF5">
    <property type="entry name" value="SENSOR HISTIDINE KINASE TRCS"/>
    <property type="match status" value="1"/>
</dbReference>
<dbReference type="Gene3D" id="1.10.287.130">
    <property type="match status" value="1"/>
</dbReference>
<dbReference type="eggNOG" id="COG2205">
    <property type="taxonomic scope" value="Bacteria"/>
</dbReference>
<keyword evidence="5" id="KW-0808">Transferase</keyword>
<keyword evidence="10" id="KW-0175">Coiled coil</keyword>
<accession>A0A0H4XEL6</accession>
<dbReference type="PRINTS" id="PR00344">
    <property type="entry name" value="BCTRLSENSOR"/>
</dbReference>
<dbReference type="GO" id="GO:0005886">
    <property type="term" value="C:plasma membrane"/>
    <property type="evidence" value="ECO:0007669"/>
    <property type="project" value="TreeGrafter"/>
</dbReference>
<reference evidence="12 13" key="1">
    <citation type="journal article" date="2016" name="PLoS ONE">
        <title>Complete Genome Sequence and Comparative Genomics of a Novel Myxobacterium Myxococcus hansupus.</title>
        <authorList>
            <person name="Sharma G."/>
            <person name="Narwani T."/>
            <person name="Subramanian S."/>
        </authorList>
    </citation>
    <scope>NUCLEOTIDE SEQUENCE [LARGE SCALE GENOMIC DNA]</scope>
    <source>
        <strain evidence="13">mixupus</strain>
    </source>
</reference>
<dbReference type="InterPro" id="IPR004358">
    <property type="entry name" value="Sig_transdc_His_kin-like_C"/>
</dbReference>
<evidence type="ECO:0000256" key="3">
    <source>
        <dbReference type="ARBA" id="ARBA00012438"/>
    </source>
</evidence>
<comment type="subcellular location">
    <subcellularLocation>
        <location evidence="2">Membrane</location>
    </subcellularLocation>
</comment>
<dbReference type="InterPro" id="IPR036097">
    <property type="entry name" value="HisK_dim/P_sf"/>
</dbReference>
<evidence type="ECO:0000256" key="8">
    <source>
        <dbReference type="ARBA" id="ARBA00022989"/>
    </source>
</evidence>
<dbReference type="RefSeq" id="WP_002639351.1">
    <property type="nucleotide sequence ID" value="NZ_CP012109.1"/>
</dbReference>
<evidence type="ECO:0000256" key="5">
    <source>
        <dbReference type="ARBA" id="ARBA00022679"/>
    </source>
</evidence>
<keyword evidence="4" id="KW-0597">Phosphoprotein</keyword>
<dbReference type="PROSITE" id="PS50109">
    <property type="entry name" value="HIS_KIN"/>
    <property type="match status" value="1"/>
</dbReference>
<keyword evidence="13" id="KW-1185">Reference proteome</keyword>
<dbReference type="SMART" id="SM00387">
    <property type="entry name" value="HATPase_c"/>
    <property type="match status" value="1"/>
</dbReference>
<protein>
    <recommendedName>
        <fullName evidence="3">histidine kinase</fullName>
        <ecNumber evidence="3">2.7.13.3</ecNumber>
    </recommendedName>
</protein>
<dbReference type="AlphaFoldDB" id="A0A0H4XEL6"/>
<dbReference type="KEGG" id="mym:A176_003474"/>
<dbReference type="InterPro" id="IPR036890">
    <property type="entry name" value="HATPase_C_sf"/>
</dbReference>
<gene>
    <name evidence="12" type="ORF">A176_003474</name>
</gene>
<dbReference type="CDD" id="cd00075">
    <property type="entry name" value="HATPase"/>
    <property type="match status" value="1"/>
</dbReference>
<evidence type="ECO:0000256" key="4">
    <source>
        <dbReference type="ARBA" id="ARBA00022553"/>
    </source>
</evidence>
<dbReference type="PANTHER" id="PTHR45436">
    <property type="entry name" value="SENSOR HISTIDINE KINASE YKOH"/>
    <property type="match status" value="1"/>
</dbReference>
<dbReference type="Pfam" id="PF00512">
    <property type="entry name" value="HisKA"/>
    <property type="match status" value="1"/>
</dbReference>
<feature type="coiled-coil region" evidence="10">
    <location>
        <begin position="270"/>
        <end position="297"/>
    </location>
</feature>
<evidence type="ECO:0000256" key="7">
    <source>
        <dbReference type="ARBA" id="ARBA00022777"/>
    </source>
</evidence>
<evidence type="ECO:0000313" key="13">
    <source>
        <dbReference type="Proteomes" id="UP000009026"/>
    </source>
</evidence>
<evidence type="ECO:0000256" key="9">
    <source>
        <dbReference type="ARBA" id="ARBA00023136"/>
    </source>
</evidence>
<evidence type="ECO:0000256" key="1">
    <source>
        <dbReference type="ARBA" id="ARBA00000085"/>
    </source>
</evidence>
<dbReference type="OrthoDB" id="9786919at2"/>
<dbReference type="EMBL" id="CP012109">
    <property type="protein sequence ID" value="AKQ66562.1"/>
    <property type="molecule type" value="Genomic_DNA"/>
</dbReference>
<evidence type="ECO:0000256" key="2">
    <source>
        <dbReference type="ARBA" id="ARBA00004370"/>
    </source>
</evidence>
<evidence type="ECO:0000256" key="6">
    <source>
        <dbReference type="ARBA" id="ARBA00022692"/>
    </source>
</evidence>
<dbReference type="EC" id="2.7.13.3" evidence="3"/>
<dbReference type="SUPFAM" id="SSF55874">
    <property type="entry name" value="ATPase domain of HSP90 chaperone/DNA topoisomerase II/histidine kinase"/>
    <property type="match status" value="1"/>
</dbReference>
<evidence type="ECO:0000259" key="11">
    <source>
        <dbReference type="PROSITE" id="PS50109"/>
    </source>
</evidence>
<dbReference type="InterPro" id="IPR003594">
    <property type="entry name" value="HATPase_dom"/>
</dbReference>
<dbReference type="CDD" id="cd00082">
    <property type="entry name" value="HisKA"/>
    <property type="match status" value="1"/>
</dbReference>
<name>A0A0H4XEL6_9BACT</name>
<dbReference type="SUPFAM" id="SSF47384">
    <property type="entry name" value="Homodimeric domain of signal transducing histidine kinase"/>
    <property type="match status" value="1"/>
</dbReference>
<dbReference type="Pfam" id="PF02518">
    <property type="entry name" value="HATPase_c"/>
    <property type="match status" value="1"/>
</dbReference>
<dbReference type="InterPro" id="IPR005467">
    <property type="entry name" value="His_kinase_dom"/>
</dbReference>
<dbReference type="InterPro" id="IPR050428">
    <property type="entry name" value="TCS_sensor_his_kinase"/>
</dbReference>
<keyword evidence="9" id="KW-0472">Membrane</keyword>
<dbReference type="Proteomes" id="UP000009026">
    <property type="component" value="Chromosome"/>
</dbReference>
<evidence type="ECO:0000256" key="10">
    <source>
        <dbReference type="SAM" id="Coils"/>
    </source>
</evidence>